<evidence type="ECO:0000313" key="11">
    <source>
        <dbReference type="Proteomes" id="UP000051952"/>
    </source>
</evidence>
<dbReference type="EMBL" id="CYKH01000182">
    <property type="protein sequence ID" value="CUE76219.1"/>
    <property type="molecule type" value="Genomic_DNA"/>
</dbReference>
<comment type="similarity">
    <text evidence="2">Belongs to the glycerophosphoryl diester phosphodiesterase family.</text>
</comment>
<evidence type="ECO:0000256" key="8">
    <source>
        <dbReference type="SAM" id="Phobius"/>
    </source>
</evidence>
<dbReference type="PANTHER" id="PTHR42758:SF2">
    <property type="entry name" value="PHOSPHATIDYLGLYCEROL PHOSPHOLIPASE C"/>
    <property type="match status" value="1"/>
</dbReference>
<dbReference type="PANTHER" id="PTHR42758">
    <property type="entry name" value="PHOSPHATIDYLGLYCEROL PHOSPHOLIPASE C"/>
    <property type="match status" value="1"/>
</dbReference>
<dbReference type="GO" id="GO:0008081">
    <property type="term" value="F:phosphoric diester hydrolase activity"/>
    <property type="evidence" value="ECO:0007669"/>
    <property type="project" value="InterPro"/>
</dbReference>
<proteinExistence type="inferred from homology"/>
<keyword evidence="4" id="KW-0378">Hydrolase</keyword>
<evidence type="ECO:0000256" key="7">
    <source>
        <dbReference type="ARBA" id="ARBA00023136"/>
    </source>
</evidence>
<protein>
    <submittedName>
        <fullName evidence="10">Glycerophosphoryl diester phosphodiesterase, putative</fullName>
    </submittedName>
</protein>
<keyword evidence="3 8" id="KW-0812">Transmembrane</keyword>
<dbReference type="InterPro" id="IPR052271">
    <property type="entry name" value="GDPD-Related"/>
</dbReference>
<dbReference type="InterPro" id="IPR017946">
    <property type="entry name" value="PLC-like_Pdiesterase_TIM-brl"/>
</dbReference>
<dbReference type="Pfam" id="PF03009">
    <property type="entry name" value="GDPD"/>
    <property type="match status" value="1"/>
</dbReference>
<dbReference type="SUPFAM" id="SSF51695">
    <property type="entry name" value="PLC-like phosphodiesterases"/>
    <property type="match status" value="1"/>
</dbReference>
<dbReference type="GO" id="GO:0005737">
    <property type="term" value="C:cytoplasm"/>
    <property type="evidence" value="ECO:0007669"/>
    <property type="project" value="UniProtKB-ARBA"/>
</dbReference>
<feature type="domain" description="GP-PDE" evidence="9">
    <location>
        <begin position="83"/>
        <end position="398"/>
    </location>
</feature>
<dbReference type="Proteomes" id="UP000051952">
    <property type="component" value="Unassembled WGS sequence"/>
</dbReference>
<evidence type="ECO:0000259" key="9">
    <source>
        <dbReference type="PROSITE" id="PS51704"/>
    </source>
</evidence>
<keyword evidence="7 8" id="KW-0472">Membrane</keyword>
<dbReference type="PROSITE" id="PS51704">
    <property type="entry name" value="GP_PDE"/>
    <property type="match status" value="1"/>
</dbReference>
<evidence type="ECO:0000256" key="2">
    <source>
        <dbReference type="ARBA" id="ARBA00007277"/>
    </source>
</evidence>
<feature type="transmembrane region" description="Helical" evidence="8">
    <location>
        <begin position="39"/>
        <end position="60"/>
    </location>
</feature>
<keyword evidence="11" id="KW-1185">Reference proteome</keyword>
<keyword evidence="6" id="KW-0443">Lipid metabolism</keyword>
<dbReference type="InterPro" id="IPR030395">
    <property type="entry name" value="GP_PDE_dom"/>
</dbReference>
<gene>
    <name evidence="10" type="ORF">BSAL_03520</name>
</gene>
<evidence type="ECO:0000256" key="6">
    <source>
        <dbReference type="ARBA" id="ARBA00023098"/>
    </source>
</evidence>
<dbReference type="AlphaFoldDB" id="A0A0S4IJ80"/>
<accession>A0A0S4IJ80</accession>
<dbReference type="Gene3D" id="3.20.20.190">
    <property type="entry name" value="Phosphatidylinositol (PI) phosphodiesterase"/>
    <property type="match status" value="1"/>
</dbReference>
<feature type="transmembrane region" description="Helical" evidence="8">
    <location>
        <begin position="291"/>
        <end position="312"/>
    </location>
</feature>
<dbReference type="OrthoDB" id="1058301at2759"/>
<dbReference type="VEuPathDB" id="TriTrypDB:BSAL_03520"/>
<evidence type="ECO:0000256" key="1">
    <source>
        <dbReference type="ARBA" id="ARBA00004370"/>
    </source>
</evidence>
<evidence type="ECO:0000313" key="10">
    <source>
        <dbReference type="EMBL" id="CUE76219.1"/>
    </source>
</evidence>
<name>A0A0S4IJ80_BODSA</name>
<dbReference type="GO" id="GO:0016020">
    <property type="term" value="C:membrane"/>
    <property type="evidence" value="ECO:0007669"/>
    <property type="project" value="UniProtKB-SubCell"/>
</dbReference>
<dbReference type="OMA" id="KWAIMRK"/>
<reference evidence="11" key="1">
    <citation type="submission" date="2015-09" db="EMBL/GenBank/DDBJ databases">
        <authorList>
            <consortium name="Pathogen Informatics"/>
        </authorList>
    </citation>
    <scope>NUCLEOTIDE SEQUENCE [LARGE SCALE GENOMIC DNA]</scope>
    <source>
        <strain evidence="11">Lake Konstanz</strain>
    </source>
</reference>
<organism evidence="10 11">
    <name type="scientific">Bodo saltans</name>
    <name type="common">Flagellated protozoan</name>
    <dbReference type="NCBI Taxonomy" id="75058"/>
    <lineage>
        <taxon>Eukaryota</taxon>
        <taxon>Discoba</taxon>
        <taxon>Euglenozoa</taxon>
        <taxon>Kinetoplastea</taxon>
        <taxon>Metakinetoplastina</taxon>
        <taxon>Eubodonida</taxon>
        <taxon>Bodonidae</taxon>
        <taxon>Bodo</taxon>
    </lineage>
</organism>
<dbReference type="GO" id="GO:0046475">
    <property type="term" value="P:glycerophospholipid catabolic process"/>
    <property type="evidence" value="ECO:0007669"/>
    <property type="project" value="TreeGrafter"/>
</dbReference>
<evidence type="ECO:0000256" key="4">
    <source>
        <dbReference type="ARBA" id="ARBA00022801"/>
    </source>
</evidence>
<feature type="transmembrane region" description="Helical" evidence="8">
    <location>
        <begin position="332"/>
        <end position="350"/>
    </location>
</feature>
<keyword evidence="5 8" id="KW-1133">Transmembrane helix</keyword>
<sequence length="410" mass="46096">MTNLRQQQMIGLQIDVLHYKDLDVLPISVLFVVGSKMTLSGGAIAGICIGSYIFLALVMVRIFPIRFQQSTLEKLKKRFPYSMKHISHRGGSLNGPENTMFAFKRSLSEAQTDMLEMDVNESADGIAIVSHDLTLERICDPPHHALAVADLSMNGDANTLPQLKRRIALHFPSEKKGDHYDAAAMNVEIPQDHTTRLLPLTEVFNAFPNTPIHLDVKSKSDALTHQVIDMIERYQRQHLTVVGTASNNVKALKEALELPPKTRHLNGTTDETTPALIGKSPVSRRKTFRTFASLMQVLQVYVLFYVGLLPLVPLDFDLFSIPGPTKAKKRQFGNFLGPIKASIVMFFLRSPVLWKHLQRRGIAVVVWVLNDEDEFEESSMWPVNGIMTDDAIGLRKFYETHPSVGLTLWQ</sequence>
<evidence type="ECO:0000256" key="5">
    <source>
        <dbReference type="ARBA" id="ARBA00022989"/>
    </source>
</evidence>
<comment type="subcellular location">
    <subcellularLocation>
        <location evidence="1">Membrane</location>
    </subcellularLocation>
</comment>
<evidence type="ECO:0000256" key="3">
    <source>
        <dbReference type="ARBA" id="ARBA00022692"/>
    </source>
</evidence>